<name>A0A2V2LCM8_9RHOB</name>
<keyword evidence="1" id="KW-0812">Transmembrane</keyword>
<reference evidence="2 3" key="1">
    <citation type="submission" date="2018-05" db="EMBL/GenBank/DDBJ databases">
        <title>Rhodobacteraceae gen. nov., sp. nov. isolated from sea water.</title>
        <authorList>
            <person name="Ren Y."/>
        </authorList>
    </citation>
    <scope>NUCLEOTIDE SEQUENCE [LARGE SCALE GENOMIC DNA]</scope>
    <source>
        <strain evidence="2 3">TG-679</strain>
    </source>
</reference>
<dbReference type="AlphaFoldDB" id="A0A2V2LCM8"/>
<dbReference type="RefSeq" id="WP_109811011.1">
    <property type="nucleotide sequence ID" value="NZ_QGKU01000029.1"/>
</dbReference>
<evidence type="ECO:0000256" key="1">
    <source>
        <dbReference type="SAM" id="Phobius"/>
    </source>
</evidence>
<sequence>MSLEPLSSIAPRSVRAVRAGAAPLVGLAFMASLLPAQEAEAASSFSATARGEVSAMLTLTGDDIASLSQSDVDFGDLSFGLDEDDEGRASFGGSQEVSINPASLSGSGFAKASVSGALPFGTAYSTSDSFVYLDLFNSTSGNLFLGLTYTILTNATVSFNPAGSGIAGAEGFAEAYVFAESAIAGVVLDAYFDAEACVATLELADPLSCPVGSTSVSQSSGVTNASFAFTIAPGDDISMEFGAFALTSGLVAPVPLPAGAGLLLTGLSMVGALRLRRRGAVG</sequence>
<protein>
    <submittedName>
        <fullName evidence="2">Uncharacterized protein</fullName>
    </submittedName>
</protein>
<keyword evidence="3" id="KW-1185">Reference proteome</keyword>
<gene>
    <name evidence="2" type="ORF">DKT77_07045</name>
</gene>
<comment type="caution">
    <text evidence="2">The sequence shown here is derived from an EMBL/GenBank/DDBJ whole genome shotgun (WGS) entry which is preliminary data.</text>
</comment>
<keyword evidence="1" id="KW-1133">Transmembrane helix</keyword>
<accession>A0A2V2LCM8</accession>
<dbReference type="Proteomes" id="UP000245680">
    <property type="component" value="Unassembled WGS sequence"/>
</dbReference>
<organism evidence="2 3">
    <name type="scientific">Meridianimarinicoccus roseus</name>
    <dbReference type="NCBI Taxonomy" id="2072018"/>
    <lineage>
        <taxon>Bacteria</taxon>
        <taxon>Pseudomonadati</taxon>
        <taxon>Pseudomonadota</taxon>
        <taxon>Alphaproteobacteria</taxon>
        <taxon>Rhodobacterales</taxon>
        <taxon>Paracoccaceae</taxon>
        <taxon>Meridianimarinicoccus</taxon>
    </lineage>
</organism>
<feature type="transmembrane region" description="Helical" evidence="1">
    <location>
        <begin position="256"/>
        <end position="275"/>
    </location>
</feature>
<evidence type="ECO:0000313" key="3">
    <source>
        <dbReference type="Proteomes" id="UP000245680"/>
    </source>
</evidence>
<keyword evidence="1" id="KW-0472">Membrane</keyword>
<evidence type="ECO:0000313" key="2">
    <source>
        <dbReference type="EMBL" id="PWR03218.1"/>
    </source>
</evidence>
<dbReference type="EMBL" id="QGKU01000029">
    <property type="protein sequence ID" value="PWR03218.1"/>
    <property type="molecule type" value="Genomic_DNA"/>
</dbReference>
<proteinExistence type="predicted"/>